<dbReference type="OrthoDB" id="1733656at2759"/>
<organism evidence="1 2">
    <name type="scientific">Paracoccidioides brasiliensis</name>
    <dbReference type="NCBI Taxonomy" id="121759"/>
    <lineage>
        <taxon>Eukaryota</taxon>
        <taxon>Fungi</taxon>
        <taxon>Dikarya</taxon>
        <taxon>Ascomycota</taxon>
        <taxon>Pezizomycotina</taxon>
        <taxon>Eurotiomycetes</taxon>
        <taxon>Eurotiomycetidae</taxon>
        <taxon>Onygenales</taxon>
        <taxon>Ajellomycetaceae</taxon>
        <taxon>Paracoccidioides</taxon>
    </lineage>
</organism>
<comment type="caution">
    <text evidence="1">The sequence shown here is derived from an EMBL/GenBank/DDBJ whole genome shotgun (WGS) entry which is preliminary data.</text>
</comment>
<dbReference type="EMBL" id="LZYO01000001">
    <property type="protein sequence ID" value="ODH45433.1"/>
    <property type="molecule type" value="Genomic_DNA"/>
</dbReference>
<evidence type="ECO:0000313" key="1">
    <source>
        <dbReference type="EMBL" id="ODH45433.1"/>
    </source>
</evidence>
<dbReference type="VEuPathDB" id="FungiDB:PABG_11679"/>
<name>A0A1D2JQH3_PARBR</name>
<reference evidence="1 2" key="1">
    <citation type="submission" date="2016-06" db="EMBL/GenBank/DDBJ databases">
        <authorList>
            <person name="Kjaerup R.B."/>
            <person name="Dalgaard T.S."/>
            <person name="Juul-Madsen H.R."/>
        </authorList>
    </citation>
    <scope>NUCLEOTIDE SEQUENCE [LARGE SCALE GENOMIC DNA]</scope>
    <source>
        <strain evidence="1 2">Pb300</strain>
    </source>
</reference>
<gene>
    <name evidence="1" type="ORF">ACO22_00003</name>
</gene>
<dbReference type="Proteomes" id="UP000242814">
    <property type="component" value="Unassembled WGS sequence"/>
</dbReference>
<accession>A0A1D2JQH3</accession>
<proteinExistence type="predicted"/>
<dbReference type="OMA" id="TPEEWWV"/>
<dbReference type="AlphaFoldDB" id="A0A1D2JQH3"/>
<sequence>MRLSSTFLLLPVLAAAQDQIPLVERLQGWLSKAKSFIPSATPVLSLTAKSAAVTADTAAGSKAGPKIVNKEVVSVKLANWQSILAPTSEGSAEQWLIYVTGANKTCFGRCAKANKAWEDSIPLLSADASSPSLAKVNCESEGILCSIWSASPPSIWYWQVPARQLGQPKPATPIHVVRLNATTVDAETIYKIHSEKTWKKNGPYSSIFHPVDGPLAQYGLSVPLGYVLYGLGMVPSWLLMVVISFASRTLMGRRMGPPRPQVAPPAGAAR</sequence>
<dbReference type="VEuPathDB" id="FungiDB:PADG_01618"/>
<protein>
    <submittedName>
        <fullName evidence="1">Uncharacterized protein</fullName>
    </submittedName>
</protein>
<evidence type="ECO:0000313" key="2">
    <source>
        <dbReference type="Proteomes" id="UP000242814"/>
    </source>
</evidence>